<dbReference type="EMBL" id="JAVRHX010000001">
    <property type="protein sequence ID" value="MDT0593752.1"/>
    <property type="molecule type" value="Genomic_DNA"/>
</dbReference>
<evidence type="ECO:0000256" key="6">
    <source>
        <dbReference type="ARBA" id="ARBA00023277"/>
    </source>
</evidence>
<keyword evidence="6" id="KW-0119">Carbohydrate metabolism</keyword>
<dbReference type="PANTHER" id="PTHR43576:SF2">
    <property type="entry name" value="INTRACELLULAR EXO-ALPHA-L-ARABINOFURANOSIDASE 2"/>
    <property type="match status" value="1"/>
</dbReference>
<dbReference type="Gene3D" id="2.60.120.260">
    <property type="entry name" value="Galactose-binding domain-like"/>
    <property type="match status" value="1"/>
</dbReference>
<evidence type="ECO:0000256" key="5">
    <source>
        <dbReference type="ARBA" id="ARBA00022801"/>
    </source>
</evidence>
<protein>
    <recommendedName>
        <fullName evidence="4">non-reducing end alpha-L-arabinofuranosidase</fullName>
        <ecNumber evidence="4">3.2.1.55</ecNumber>
    </recommendedName>
</protein>
<dbReference type="SUPFAM" id="SSF51011">
    <property type="entry name" value="Glycosyl hydrolase domain"/>
    <property type="match status" value="1"/>
</dbReference>
<gene>
    <name evidence="10" type="ORF">RM552_02700</name>
</gene>
<dbReference type="Pfam" id="PF22848">
    <property type="entry name" value="ASD1_dom"/>
    <property type="match status" value="1"/>
</dbReference>
<dbReference type="SUPFAM" id="SSF51445">
    <property type="entry name" value="(Trans)glycosidases"/>
    <property type="match status" value="1"/>
</dbReference>
<keyword evidence="11" id="KW-1185">Reference proteome</keyword>
<dbReference type="InterPro" id="IPR013780">
    <property type="entry name" value="Glyco_hydro_b"/>
</dbReference>
<dbReference type="PANTHER" id="PTHR43576">
    <property type="entry name" value="ALPHA-L-ARABINOFURANOSIDASE C-RELATED"/>
    <property type="match status" value="1"/>
</dbReference>
<dbReference type="Gene3D" id="3.20.20.80">
    <property type="entry name" value="Glycosidases"/>
    <property type="match status" value="1"/>
</dbReference>
<dbReference type="Gene3D" id="2.60.40.1180">
    <property type="entry name" value="Golgi alpha-mannosidase II"/>
    <property type="match status" value="1"/>
</dbReference>
<keyword evidence="5" id="KW-0378">Hydrolase</keyword>
<accession>A0ABU2ZQL7</accession>
<reference evidence="10 11" key="1">
    <citation type="submission" date="2023-09" db="EMBL/GenBank/DDBJ databases">
        <authorList>
            <person name="Rey-Velasco X."/>
        </authorList>
    </citation>
    <scope>NUCLEOTIDE SEQUENCE [LARGE SCALE GENOMIC DNA]</scope>
    <source>
        <strain evidence="10 11">P117</strain>
    </source>
</reference>
<sequence length="762" mass="84514">MQNSHLSTSKLMGKFSIAFFLCLLLVISCGEGNAGGFESGGIQAFPTEGLNGEFVQNGGFELSSTTASDIPLAWVRNLGTTGKKGSVEHSQNALSGQYALALIPNKNNDKNQPLAVAQEINTTNLQGKTLHFGANMSVQGGANALVGLVSVVDGKTGEFKMLFHSAADSSWKFYQDSYEVPIGNNVKLYLSVWVSGESGRAYFDNISARLDTNFSQPTKVAEQPKAGINYDGSPWRPSENPQTLQASIDVDGADIKHDIPSALYGGNIEWRWNATSLWQEDKQRVDPEITRLSKNMGLQLIRYPGGIYSDFYNWRDGIGPYNKRPKITHEAGKADASVPNFGTEEVIAMAEDIGAELIFTVNFTNGTPQDAVDWIKYVNKDRLRVEYWEIGNEQYINNGNHVSKAVTVSPKDYAKRALTFAKAMRKADPRIKIGIIGGLNEGLYKQMDYKNWNRIVYDEMQGHFDFVSIHNAYAPILTGDHAGKPLKTVYKAMMGRPIAIANNLKRMDQELAEFYPNEADRPFIAVTEWGPIFQFFHAGDYVDHPKTLGSAIFSASTLKTFIESKPTKMAAFWMLNDFSVLGWLSSANSRFPPDPEWIPTPRAYAFELFTKHFGTQVIASTTESPKFNTPSIGWSEGQKNVPYLDVVASVSEDGDTLYIMGINKHFDADIETSINLRNFIPESDGKSWILGGVNIDSHTGSKVIAVPNLKWGKQKSDEENGQFNEGSMNQVTLNDYPLDNIGKEFSFTFPKHSVTSIELKRK</sequence>
<dbReference type="InterPro" id="IPR055235">
    <property type="entry name" value="ASD1_cat"/>
</dbReference>
<feature type="domain" description="Alpha-L-arabinofuranosidase C-terminal" evidence="9">
    <location>
        <begin position="541"/>
        <end position="753"/>
    </location>
</feature>
<evidence type="ECO:0000256" key="1">
    <source>
        <dbReference type="ARBA" id="ARBA00001462"/>
    </source>
</evidence>
<evidence type="ECO:0000256" key="7">
    <source>
        <dbReference type="ARBA" id="ARBA00023295"/>
    </source>
</evidence>
<comment type="caution">
    <text evidence="10">The sequence shown here is derived from an EMBL/GenBank/DDBJ whole genome shotgun (WGS) entry which is preliminary data.</text>
</comment>
<dbReference type="InterPro" id="IPR010720">
    <property type="entry name" value="Alpha-L-AF_C"/>
</dbReference>
<evidence type="ECO:0000256" key="8">
    <source>
        <dbReference type="SAM" id="MobiDB-lite"/>
    </source>
</evidence>
<comment type="subunit">
    <text evidence="3">Homohexamer; trimer of dimers.</text>
</comment>
<proteinExistence type="inferred from homology"/>
<dbReference type="InterPro" id="IPR017853">
    <property type="entry name" value="GH"/>
</dbReference>
<evidence type="ECO:0000313" key="11">
    <source>
        <dbReference type="Proteomes" id="UP001253545"/>
    </source>
</evidence>
<comment type="similarity">
    <text evidence="2">Belongs to the glycosyl hydrolase 51 family.</text>
</comment>
<feature type="region of interest" description="Disordered" evidence="8">
    <location>
        <begin position="221"/>
        <end position="241"/>
    </location>
</feature>
<dbReference type="EC" id="3.2.1.55" evidence="4"/>
<dbReference type="SMART" id="SM00813">
    <property type="entry name" value="Alpha-L-AF_C"/>
    <property type="match status" value="1"/>
</dbReference>
<dbReference type="RefSeq" id="WP_311367253.1">
    <property type="nucleotide sequence ID" value="NZ_JAVRHX010000001.1"/>
</dbReference>
<organism evidence="10 11">
    <name type="scientific">Glaciecola petra</name>
    <dbReference type="NCBI Taxonomy" id="3075602"/>
    <lineage>
        <taxon>Bacteria</taxon>
        <taxon>Pseudomonadati</taxon>
        <taxon>Pseudomonadota</taxon>
        <taxon>Gammaproteobacteria</taxon>
        <taxon>Alteromonadales</taxon>
        <taxon>Alteromonadaceae</taxon>
        <taxon>Glaciecola</taxon>
    </lineage>
</organism>
<comment type="catalytic activity">
    <reaction evidence="1">
        <text>Hydrolysis of terminal non-reducing alpha-L-arabinofuranoside residues in alpha-L-arabinosides.</text>
        <dbReference type="EC" id="3.2.1.55"/>
    </reaction>
</comment>
<name>A0ABU2ZQL7_9ALTE</name>
<keyword evidence="7" id="KW-0326">Glycosidase</keyword>
<evidence type="ECO:0000313" key="10">
    <source>
        <dbReference type="EMBL" id="MDT0593752.1"/>
    </source>
</evidence>
<dbReference type="Proteomes" id="UP001253545">
    <property type="component" value="Unassembled WGS sequence"/>
</dbReference>
<evidence type="ECO:0000256" key="2">
    <source>
        <dbReference type="ARBA" id="ARBA00007186"/>
    </source>
</evidence>
<evidence type="ECO:0000256" key="4">
    <source>
        <dbReference type="ARBA" id="ARBA00012670"/>
    </source>
</evidence>
<evidence type="ECO:0000259" key="9">
    <source>
        <dbReference type="SMART" id="SM00813"/>
    </source>
</evidence>
<evidence type="ECO:0000256" key="3">
    <source>
        <dbReference type="ARBA" id="ARBA00011165"/>
    </source>
</evidence>